<dbReference type="OrthoDB" id="9815315at2"/>
<comment type="similarity">
    <text evidence="1">Belongs to the UPF0303 family.</text>
</comment>
<protein>
    <recommendedName>
        <fullName evidence="1">UPF0303 protein SAMN06893096_102339</fullName>
    </recommendedName>
</protein>
<dbReference type="InterPro" id="IPR005624">
    <property type="entry name" value="PduO/GlcC-like"/>
</dbReference>
<dbReference type="HAMAP" id="MF_00761">
    <property type="entry name" value="UPF0303"/>
    <property type="match status" value="1"/>
</dbReference>
<dbReference type="Pfam" id="PF03928">
    <property type="entry name" value="HbpS-like"/>
    <property type="match status" value="1"/>
</dbReference>
<gene>
    <name evidence="2" type="ORF">SAMN06893096_102339</name>
</gene>
<dbReference type="EMBL" id="FZOO01000002">
    <property type="protein sequence ID" value="SNS17215.1"/>
    <property type="molecule type" value="Genomic_DNA"/>
</dbReference>
<dbReference type="Gene3D" id="3.30.450.150">
    <property type="entry name" value="Haem-degrading domain"/>
    <property type="match status" value="1"/>
</dbReference>
<organism evidence="2 3">
    <name type="scientific">Geodermatophilus pulveris</name>
    <dbReference type="NCBI Taxonomy" id="1564159"/>
    <lineage>
        <taxon>Bacteria</taxon>
        <taxon>Bacillati</taxon>
        <taxon>Actinomycetota</taxon>
        <taxon>Actinomycetes</taxon>
        <taxon>Geodermatophilales</taxon>
        <taxon>Geodermatophilaceae</taxon>
        <taxon>Geodermatophilus</taxon>
    </lineage>
</organism>
<dbReference type="PANTHER" id="PTHR28255">
    <property type="match status" value="1"/>
</dbReference>
<keyword evidence="3" id="KW-1185">Reference proteome</keyword>
<dbReference type="NCBIfam" id="NF002696">
    <property type="entry name" value="PRK02487.1-5"/>
    <property type="match status" value="1"/>
</dbReference>
<dbReference type="SUPFAM" id="SSF143744">
    <property type="entry name" value="GlcG-like"/>
    <property type="match status" value="1"/>
</dbReference>
<evidence type="ECO:0000313" key="3">
    <source>
        <dbReference type="Proteomes" id="UP000198373"/>
    </source>
</evidence>
<dbReference type="InterPro" id="IPR038084">
    <property type="entry name" value="PduO/GlcC-like_sf"/>
</dbReference>
<evidence type="ECO:0000256" key="1">
    <source>
        <dbReference type="HAMAP-Rule" id="MF_00761"/>
    </source>
</evidence>
<sequence length="166" mass="17647">MTDAPSSGALPSRAVPTVAQLATEEAELVLDGFTNDDAWDLGSALVAAARRDGAAVTVDVTRHGHQLFHAALPGTSPDNDSWVRRKTRVVDRFGHSSLHVRQASIERGTTFEAEFGLDPARYAAHGGAFPVLVRSVGPVGAVVVSGLPQLDDHRMVVAALRAHLRR</sequence>
<dbReference type="AlphaFoldDB" id="A0A239CAF9"/>
<proteinExistence type="inferred from homology"/>
<dbReference type="Proteomes" id="UP000198373">
    <property type="component" value="Unassembled WGS sequence"/>
</dbReference>
<dbReference type="PANTHER" id="PTHR28255:SF1">
    <property type="entry name" value="UPF0303 PROTEIN YBR137W"/>
    <property type="match status" value="1"/>
</dbReference>
<evidence type="ECO:0000313" key="2">
    <source>
        <dbReference type="EMBL" id="SNS17215.1"/>
    </source>
</evidence>
<accession>A0A239CAF9</accession>
<reference evidence="3" key="1">
    <citation type="submission" date="2017-06" db="EMBL/GenBank/DDBJ databases">
        <authorList>
            <person name="Varghese N."/>
            <person name="Submissions S."/>
        </authorList>
    </citation>
    <scope>NUCLEOTIDE SEQUENCE [LARGE SCALE GENOMIC DNA]</scope>
    <source>
        <strain evidence="3">DSM 46839</strain>
    </source>
</reference>
<dbReference type="PIRSF" id="PIRSF008757">
    <property type="entry name" value="UCP008757"/>
    <property type="match status" value="1"/>
</dbReference>
<name>A0A239CAF9_9ACTN</name>
<dbReference type="InterPro" id="IPR010371">
    <property type="entry name" value="YBR137W-like"/>
</dbReference>